<organism evidence="1 2">
    <name type="scientific">Achromobacter kerstersii</name>
    <dbReference type="NCBI Taxonomy" id="1353890"/>
    <lineage>
        <taxon>Bacteria</taxon>
        <taxon>Pseudomonadati</taxon>
        <taxon>Pseudomonadota</taxon>
        <taxon>Betaproteobacteria</taxon>
        <taxon>Burkholderiales</taxon>
        <taxon>Alcaligenaceae</taxon>
        <taxon>Achromobacter</taxon>
    </lineage>
</organism>
<sequence length="73" mass="7718">MRVCGLEFRKRIFGAAGRSPSAALYGGASFGYNQLASDMRRRAALSDTGGFAVSGVPYHASDTNQRNCSEGTP</sequence>
<gene>
    <name evidence="1" type="ORF">LMG3441_01946</name>
</gene>
<name>A0A6S6ZRI5_9BURK</name>
<evidence type="ECO:0000313" key="1">
    <source>
        <dbReference type="EMBL" id="CAB3689381.1"/>
    </source>
</evidence>
<keyword evidence="2" id="KW-1185">Reference proteome</keyword>
<reference evidence="1 2" key="1">
    <citation type="submission" date="2020-04" db="EMBL/GenBank/DDBJ databases">
        <authorList>
            <person name="De Canck E."/>
        </authorList>
    </citation>
    <scope>NUCLEOTIDE SEQUENCE [LARGE SCALE GENOMIC DNA]</scope>
    <source>
        <strain evidence="1 2">LMG 3441</strain>
    </source>
</reference>
<dbReference type="Proteomes" id="UP000494269">
    <property type="component" value="Unassembled WGS sequence"/>
</dbReference>
<evidence type="ECO:0000313" key="2">
    <source>
        <dbReference type="Proteomes" id="UP000494269"/>
    </source>
</evidence>
<protein>
    <submittedName>
        <fullName evidence="1">Uncharacterized protein</fullName>
    </submittedName>
</protein>
<accession>A0A6S6ZRI5</accession>
<dbReference type="EMBL" id="CADIJQ010000002">
    <property type="protein sequence ID" value="CAB3689381.1"/>
    <property type="molecule type" value="Genomic_DNA"/>
</dbReference>
<proteinExistence type="predicted"/>
<dbReference type="AlphaFoldDB" id="A0A6S6ZRI5"/>